<proteinExistence type="predicted"/>
<dbReference type="InterPro" id="IPR052345">
    <property type="entry name" value="Rad_response_metalloprotease"/>
</dbReference>
<dbReference type="InterPro" id="IPR010359">
    <property type="entry name" value="IrrE_HExxH"/>
</dbReference>
<name>A0A660LAK0_9ACTN</name>
<dbReference type="OrthoDB" id="9794834at2"/>
<dbReference type="AlphaFoldDB" id="A0A660LAK0"/>
<dbReference type="PANTHER" id="PTHR43236:SF2">
    <property type="entry name" value="BLL0069 PROTEIN"/>
    <property type="match status" value="1"/>
</dbReference>
<evidence type="ECO:0000313" key="2">
    <source>
        <dbReference type="EMBL" id="RKQ90903.1"/>
    </source>
</evidence>
<dbReference type="EMBL" id="RBIL01000001">
    <property type="protein sequence ID" value="RKQ90903.1"/>
    <property type="molecule type" value="Genomic_DNA"/>
</dbReference>
<reference evidence="2 3" key="1">
    <citation type="submission" date="2018-10" db="EMBL/GenBank/DDBJ databases">
        <title>Genomic Encyclopedia of Archaeal and Bacterial Type Strains, Phase II (KMG-II): from individual species to whole genera.</title>
        <authorList>
            <person name="Goeker M."/>
        </authorList>
    </citation>
    <scope>NUCLEOTIDE SEQUENCE [LARGE SCALE GENOMIC DNA]</scope>
    <source>
        <strain evidence="2 3">DSM 14954</strain>
    </source>
</reference>
<dbReference type="Gene3D" id="1.10.10.2910">
    <property type="match status" value="1"/>
</dbReference>
<dbReference type="PANTHER" id="PTHR43236">
    <property type="entry name" value="ANTITOXIN HIGA1"/>
    <property type="match status" value="1"/>
</dbReference>
<comment type="caution">
    <text evidence="2">The sequence shown here is derived from an EMBL/GenBank/DDBJ whole genome shotgun (WGS) entry which is preliminary data.</text>
</comment>
<evidence type="ECO:0000259" key="1">
    <source>
        <dbReference type="Pfam" id="PF06114"/>
    </source>
</evidence>
<dbReference type="Pfam" id="PF06114">
    <property type="entry name" value="Peptidase_M78"/>
    <property type="match status" value="1"/>
</dbReference>
<dbReference type="RefSeq" id="WP_121248065.1">
    <property type="nucleotide sequence ID" value="NZ_RBIL01000001.1"/>
</dbReference>
<protein>
    <submittedName>
        <fullName evidence="2">Zn-dependent peptidase ImmA (M78 family)</fullName>
    </submittedName>
</protein>
<sequence>MAGLDSNRGAKRAREAREALGLDAGAPVDCLLTVVEERAAVPVVVAALPGDLAGACYRESDEDVVVWVNGSQHVVRQRFTLAHELGHAWCRHDGGLEPDSFATVSGRTTNPLEIQANAFAAEFLVPRARLEARGRREPTLEDVVTVAAEHGVSAIMVVYRFKQLKLASDRRVAALEAEIDERLHERLFGELRLDPLLDRLAAVESLPYLSPALAGTLLDAALHGVPVVEADVVGAVGRLLL</sequence>
<organism evidence="2 3">
    <name type="scientific">Solirubrobacter pauli</name>
    <dbReference type="NCBI Taxonomy" id="166793"/>
    <lineage>
        <taxon>Bacteria</taxon>
        <taxon>Bacillati</taxon>
        <taxon>Actinomycetota</taxon>
        <taxon>Thermoleophilia</taxon>
        <taxon>Solirubrobacterales</taxon>
        <taxon>Solirubrobacteraceae</taxon>
        <taxon>Solirubrobacter</taxon>
    </lineage>
</organism>
<dbReference type="Proteomes" id="UP000278962">
    <property type="component" value="Unassembled WGS sequence"/>
</dbReference>
<keyword evidence="3" id="KW-1185">Reference proteome</keyword>
<feature type="domain" description="IrrE N-terminal-like" evidence="1">
    <location>
        <begin position="63"/>
        <end position="161"/>
    </location>
</feature>
<accession>A0A660LAK0</accession>
<evidence type="ECO:0000313" key="3">
    <source>
        <dbReference type="Proteomes" id="UP000278962"/>
    </source>
</evidence>
<gene>
    <name evidence="2" type="ORF">C8N24_0718</name>
</gene>